<evidence type="ECO:0000256" key="2">
    <source>
        <dbReference type="ARBA" id="ARBA00022670"/>
    </source>
</evidence>
<protein>
    <recommendedName>
        <fullName evidence="4">Ubiquitin-like protease family profile domain-containing protein</fullName>
    </recommendedName>
</protein>
<dbReference type="InterPro" id="IPR003653">
    <property type="entry name" value="Peptidase_C48_C"/>
</dbReference>
<dbReference type="InterPro" id="IPR038765">
    <property type="entry name" value="Papain-like_cys_pep_sf"/>
</dbReference>
<dbReference type="EMBL" id="HBGA01045415">
    <property type="protein sequence ID" value="CAD9005486.1"/>
    <property type="molecule type" value="Transcribed_RNA"/>
</dbReference>
<reference evidence="5" key="1">
    <citation type="submission" date="2021-01" db="EMBL/GenBank/DDBJ databases">
        <authorList>
            <person name="Corre E."/>
            <person name="Pelletier E."/>
            <person name="Niang G."/>
            <person name="Scheremetjew M."/>
            <person name="Finn R."/>
            <person name="Kale V."/>
            <person name="Holt S."/>
            <person name="Cochrane G."/>
            <person name="Meng A."/>
            <person name="Brown T."/>
            <person name="Cohen L."/>
        </authorList>
    </citation>
    <scope>NUCLEOTIDE SEQUENCE</scope>
    <source>
        <strain evidence="5">NIES-381</strain>
    </source>
</reference>
<sequence>MSKQPNKCDCGVYMIHACQLLLHNRKWEDLCSMKVEGVQGLGFSELCFSHEAIVRKRKLVCLLMEAMHHNAPTGGRYGCSEFVTIGDLPEAARDIVHHLLLL</sequence>
<dbReference type="GO" id="GO:0006508">
    <property type="term" value="P:proteolysis"/>
    <property type="evidence" value="ECO:0007669"/>
    <property type="project" value="UniProtKB-KW"/>
</dbReference>
<keyword evidence="3" id="KW-0378">Hydrolase</keyword>
<dbReference type="Pfam" id="PF02902">
    <property type="entry name" value="Peptidase_C48"/>
    <property type="match status" value="1"/>
</dbReference>
<proteinExistence type="inferred from homology"/>
<evidence type="ECO:0000259" key="4">
    <source>
        <dbReference type="Pfam" id="PF02902"/>
    </source>
</evidence>
<keyword evidence="2" id="KW-0645">Protease</keyword>
<dbReference type="GO" id="GO:0008234">
    <property type="term" value="F:cysteine-type peptidase activity"/>
    <property type="evidence" value="ECO:0007669"/>
    <property type="project" value="InterPro"/>
</dbReference>
<accession>A0A7S1N904</accession>
<evidence type="ECO:0000256" key="3">
    <source>
        <dbReference type="ARBA" id="ARBA00022801"/>
    </source>
</evidence>
<gene>
    <name evidence="5" type="ORF">EGYM00392_LOCUS16574</name>
</gene>
<dbReference type="AlphaFoldDB" id="A0A7S1N904"/>
<evidence type="ECO:0000256" key="1">
    <source>
        <dbReference type="ARBA" id="ARBA00005234"/>
    </source>
</evidence>
<evidence type="ECO:0000313" key="5">
    <source>
        <dbReference type="EMBL" id="CAD9005486.1"/>
    </source>
</evidence>
<dbReference type="Gene3D" id="1.10.418.20">
    <property type="match status" value="1"/>
</dbReference>
<feature type="domain" description="Ubiquitin-like protease family profile" evidence="4">
    <location>
        <begin position="3"/>
        <end position="31"/>
    </location>
</feature>
<dbReference type="SUPFAM" id="SSF54001">
    <property type="entry name" value="Cysteine proteinases"/>
    <property type="match status" value="1"/>
</dbReference>
<name>A0A7S1N904_9EUGL</name>
<organism evidence="5">
    <name type="scientific">Eutreptiella gymnastica</name>
    <dbReference type="NCBI Taxonomy" id="73025"/>
    <lineage>
        <taxon>Eukaryota</taxon>
        <taxon>Discoba</taxon>
        <taxon>Euglenozoa</taxon>
        <taxon>Euglenida</taxon>
        <taxon>Spirocuta</taxon>
        <taxon>Euglenophyceae</taxon>
        <taxon>Eutreptiales</taxon>
        <taxon>Eutreptiaceae</taxon>
        <taxon>Eutreptiella</taxon>
    </lineage>
</organism>
<comment type="similarity">
    <text evidence="1">Belongs to the peptidase C48 family.</text>
</comment>